<reference evidence="5" key="1">
    <citation type="submission" date="2017-09" db="EMBL/GenBank/DDBJ databases">
        <title>Depth-based differentiation of microbial function through sediment-hosted aquifers and enrichment of novel symbionts in the deep terrestrial subsurface.</title>
        <authorList>
            <person name="Probst A.J."/>
            <person name="Ladd B."/>
            <person name="Jarett J.K."/>
            <person name="Geller-Mcgrath D.E."/>
            <person name="Sieber C.M.K."/>
            <person name="Emerson J.B."/>
            <person name="Anantharaman K."/>
            <person name="Thomas B.C."/>
            <person name="Malmstrom R."/>
            <person name="Stieglmeier M."/>
            <person name="Klingl A."/>
            <person name="Woyke T."/>
            <person name="Ryan C.M."/>
            <person name="Banfield J.F."/>
        </authorList>
    </citation>
    <scope>NUCLEOTIDE SEQUENCE [LARGE SCALE GENOMIC DNA]</scope>
</reference>
<dbReference type="InterPro" id="IPR000644">
    <property type="entry name" value="CBS_dom"/>
</dbReference>
<dbReference type="Proteomes" id="UP000229401">
    <property type="component" value="Unassembled WGS sequence"/>
</dbReference>
<dbReference type="EMBL" id="PFLI01000056">
    <property type="protein sequence ID" value="PIY72325.1"/>
    <property type="molecule type" value="Genomic_DNA"/>
</dbReference>
<organism evidence="4 5">
    <name type="scientific">Candidatus Roizmanbacteria bacterium CG_4_10_14_0_8_um_filter_33_9</name>
    <dbReference type="NCBI Taxonomy" id="1974826"/>
    <lineage>
        <taxon>Bacteria</taxon>
        <taxon>Candidatus Roizmaniibacteriota</taxon>
    </lineage>
</organism>
<dbReference type="PROSITE" id="PS51371">
    <property type="entry name" value="CBS"/>
    <property type="match status" value="2"/>
</dbReference>
<evidence type="ECO:0000256" key="2">
    <source>
        <dbReference type="PROSITE-ProRule" id="PRU00703"/>
    </source>
</evidence>
<comment type="caution">
    <text evidence="4">The sequence shown here is derived from an EMBL/GenBank/DDBJ whole genome shotgun (WGS) entry which is preliminary data.</text>
</comment>
<gene>
    <name evidence="4" type="ORF">COY87_01545</name>
</gene>
<feature type="domain" description="CBS" evidence="3">
    <location>
        <begin position="84"/>
        <end position="142"/>
    </location>
</feature>
<name>A0A2M7QK09_9BACT</name>
<dbReference type="CDD" id="cd02205">
    <property type="entry name" value="CBS_pair_SF"/>
    <property type="match status" value="2"/>
</dbReference>
<feature type="domain" description="CBS" evidence="3">
    <location>
        <begin position="149"/>
        <end position="207"/>
    </location>
</feature>
<dbReference type="PANTHER" id="PTHR43080:SF2">
    <property type="entry name" value="CBS DOMAIN-CONTAINING PROTEIN"/>
    <property type="match status" value="1"/>
</dbReference>
<dbReference type="AlphaFoldDB" id="A0A2M7QK09"/>
<sequence length="234" mass="26848">MGYADNYKFNTFPAFYMKVHTIIDSEDVIKVSPDETLSSALSKLKSAHDAALVFDEEHKYLGLINPYFSVIRTSFPSNAKVINCIFHAPRIGIHFSISKIAQLMNESKVHYLPVFDDNEKFLGRISARSLLRNLQHLDIFSTQISEFLKTKKQKLITIYEDDSISNALQIFKNTRVSKLVVVNKEFRLKGIISYYDVISLLASPKKKDRSRGDGKKDTIQNKRIRNYAKSFVLT</sequence>
<dbReference type="Gene3D" id="3.10.580.10">
    <property type="entry name" value="CBS-domain"/>
    <property type="match status" value="1"/>
</dbReference>
<evidence type="ECO:0000259" key="3">
    <source>
        <dbReference type="PROSITE" id="PS51371"/>
    </source>
</evidence>
<accession>A0A2M7QK09</accession>
<keyword evidence="1 2" id="KW-0129">CBS domain</keyword>
<protein>
    <recommendedName>
        <fullName evidence="3">CBS domain-containing protein</fullName>
    </recommendedName>
</protein>
<dbReference type="SMART" id="SM00116">
    <property type="entry name" value="CBS"/>
    <property type="match status" value="3"/>
</dbReference>
<dbReference type="SUPFAM" id="SSF54631">
    <property type="entry name" value="CBS-domain pair"/>
    <property type="match status" value="1"/>
</dbReference>
<feature type="non-terminal residue" evidence="4">
    <location>
        <position position="234"/>
    </location>
</feature>
<evidence type="ECO:0000313" key="5">
    <source>
        <dbReference type="Proteomes" id="UP000229401"/>
    </source>
</evidence>
<evidence type="ECO:0000313" key="4">
    <source>
        <dbReference type="EMBL" id="PIY72325.1"/>
    </source>
</evidence>
<proteinExistence type="predicted"/>
<dbReference type="InterPro" id="IPR051257">
    <property type="entry name" value="Diverse_CBS-Domain"/>
</dbReference>
<evidence type="ECO:0000256" key="1">
    <source>
        <dbReference type="ARBA" id="ARBA00023122"/>
    </source>
</evidence>
<dbReference type="Pfam" id="PF00571">
    <property type="entry name" value="CBS"/>
    <property type="match status" value="3"/>
</dbReference>
<dbReference type="PANTHER" id="PTHR43080">
    <property type="entry name" value="CBS DOMAIN-CONTAINING PROTEIN CBSX3, MITOCHONDRIAL"/>
    <property type="match status" value="1"/>
</dbReference>
<dbReference type="Gene3D" id="3.90.1280.20">
    <property type="match status" value="1"/>
</dbReference>
<dbReference type="InterPro" id="IPR046342">
    <property type="entry name" value="CBS_dom_sf"/>
</dbReference>